<proteinExistence type="predicted"/>
<feature type="region of interest" description="Disordered" evidence="2">
    <location>
        <begin position="267"/>
        <end position="288"/>
    </location>
</feature>
<protein>
    <submittedName>
        <fullName evidence="4">Uncharacterized protein</fullName>
    </submittedName>
</protein>
<dbReference type="KEGG" id="mis:MICPUN_58154"/>
<organism evidence="4 5">
    <name type="scientific">Micromonas commoda (strain RCC299 / NOUM17 / CCMP2709)</name>
    <name type="common">Picoplanktonic green alga</name>
    <dbReference type="NCBI Taxonomy" id="296587"/>
    <lineage>
        <taxon>Eukaryota</taxon>
        <taxon>Viridiplantae</taxon>
        <taxon>Chlorophyta</taxon>
        <taxon>Mamiellophyceae</taxon>
        <taxon>Mamiellales</taxon>
        <taxon>Mamiellaceae</taxon>
        <taxon>Micromonas</taxon>
    </lineage>
</organism>
<feature type="transmembrane region" description="Helical" evidence="3">
    <location>
        <begin position="350"/>
        <end position="373"/>
    </location>
</feature>
<keyword evidence="3" id="KW-0812">Transmembrane</keyword>
<evidence type="ECO:0000313" key="5">
    <source>
        <dbReference type="Proteomes" id="UP000002009"/>
    </source>
</evidence>
<name>C1E4T9_MICCC</name>
<gene>
    <name evidence="4" type="ORF">MICPUN_58154</name>
</gene>
<dbReference type="PANTHER" id="PTHR31721">
    <property type="entry name" value="OS06G0710300 PROTEIN"/>
    <property type="match status" value="1"/>
</dbReference>
<dbReference type="EMBL" id="CP001325">
    <property type="protein sequence ID" value="ACO62778.1"/>
    <property type="molecule type" value="Genomic_DNA"/>
</dbReference>
<evidence type="ECO:0000256" key="1">
    <source>
        <dbReference type="SAM" id="Coils"/>
    </source>
</evidence>
<keyword evidence="5" id="KW-1185">Reference proteome</keyword>
<dbReference type="InterPro" id="IPR005134">
    <property type="entry name" value="UPF0114"/>
</dbReference>
<dbReference type="InParanoid" id="C1E4T9"/>
<evidence type="ECO:0000313" key="4">
    <source>
        <dbReference type="EMBL" id="ACO62778.1"/>
    </source>
</evidence>
<evidence type="ECO:0000256" key="2">
    <source>
        <dbReference type="SAM" id="MobiDB-lite"/>
    </source>
</evidence>
<dbReference type="Pfam" id="PF03350">
    <property type="entry name" value="UPF0114"/>
    <property type="match status" value="1"/>
</dbReference>
<keyword evidence="1" id="KW-0175">Coiled coil</keyword>
<feature type="coiled-coil region" evidence="1">
    <location>
        <begin position="140"/>
        <end position="227"/>
    </location>
</feature>
<accession>C1E4T9</accession>
<evidence type="ECO:0000256" key="3">
    <source>
        <dbReference type="SAM" id="Phobius"/>
    </source>
</evidence>
<reference evidence="4 5" key="1">
    <citation type="journal article" date="2009" name="Science">
        <title>Green evolution and dynamic adaptations revealed by genomes of the marine picoeukaryotes Micromonas.</title>
        <authorList>
            <person name="Worden A.Z."/>
            <person name="Lee J.H."/>
            <person name="Mock T."/>
            <person name="Rouze P."/>
            <person name="Simmons M.P."/>
            <person name="Aerts A.L."/>
            <person name="Allen A.E."/>
            <person name="Cuvelier M.L."/>
            <person name="Derelle E."/>
            <person name="Everett M.V."/>
            <person name="Foulon E."/>
            <person name="Grimwood J."/>
            <person name="Gundlach H."/>
            <person name="Henrissat B."/>
            <person name="Napoli C."/>
            <person name="McDonald S.M."/>
            <person name="Parker M.S."/>
            <person name="Rombauts S."/>
            <person name="Salamov A."/>
            <person name="Von Dassow P."/>
            <person name="Badger J.H."/>
            <person name="Coutinho P.M."/>
            <person name="Demir E."/>
            <person name="Dubchak I."/>
            <person name="Gentemann C."/>
            <person name="Eikrem W."/>
            <person name="Gready J.E."/>
            <person name="John U."/>
            <person name="Lanier W."/>
            <person name="Lindquist E.A."/>
            <person name="Lucas S."/>
            <person name="Mayer K.F."/>
            <person name="Moreau H."/>
            <person name="Not F."/>
            <person name="Otillar R."/>
            <person name="Panaud O."/>
            <person name="Pangilinan J."/>
            <person name="Paulsen I."/>
            <person name="Piegu B."/>
            <person name="Poliakov A."/>
            <person name="Robbens S."/>
            <person name="Schmutz J."/>
            <person name="Toulza E."/>
            <person name="Wyss T."/>
            <person name="Zelensky A."/>
            <person name="Zhou K."/>
            <person name="Armbrust E.V."/>
            <person name="Bhattacharya D."/>
            <person name="Goodenough U.W."/>
            <person name="Van de Peer Y."/>
            <person name="Grigoriev I.V."/>
        </authorList>
    </citation>
    <scope>NUCLEOTIDE SEQUENCE [LARGE SCALE GENOMIC DNA]</scope>
    <source>
        <strain evidence="5">RCC299 / NOUM17</strain>
    </source>
</reference>
<dbReference type="eggNOG" id="ENOG502RA6R">
    <property type="taxonomic scope" value="Eukaryota"/>
</dbReference>
<feature type="transmembrane region" description="Helical" evidence="3">
    <location>
        <begin position="485"/>
        <end position="504"/>
    </location>
</feature>
<dbReference type="RefSeq" id="XP_002501520.1">
    <property type="nucleotide sequence ID" value="XM_002501474.1"/>
</dbReference>
<dbReference type="OrthoDB" id="2020089at2759"/>
<sequence>MSSVAFRVSFPAPSASCRAQQRRGDASTSRARGPARVAPSTGSRRVDINPSVGGYRCGGSDRRVRIARWVPHRKRDAAADDASADVRAADSPNGKVSTSDPDAAAARATAEWEEAQEKVDRFFLEPEADPESTRAEAKRLVEELLLAKEAEIRLKKEKEDIAARAAANEALLAEETRALLDQQRVAVQEIIEEAESEAEDAELDELLATVEEEVRELEEELAETLGAVETDDVLHEVEEVATEAAAFVAEPEAANALEGAAAPSAATDVVAPGKTEPPTTLADPTPTKKPRKWVVADVNLAAAAKAAGMDEKKFAKKFAKKMKRKRQLRAGDKLASISTKYRAFNQAEYLFVRLSLFMSSGFVLLGVCATLMLGSLLFTMGVKEVIFEGVMAWVHFNPVELVTAAVGALDRFLLGMVCLVFGLGSFELFLSRTKFNQGDLQKPAWLRISSIDDLEHKVGQIIVAIMVVNLLEMSLHMSYHKPLELVYAAACALLSAGALAVLHWSHANKHGDDHGNGSPSSAH</sequence>
<dbReference type="PANTHER" id="PTHR31721:SF4">
    <property type="entry name" value="OS06G0710300 PROTEIN"/>
    <property type="match status" value="1"/>
</dbReference>
<feature type="transmembrane region" description="Helical" evidence="3">
    <location>
        <begin position="412"/>
        <end position="430"/>
    </location>
</feature>
<dbReference type="AlphaFoldDB" id="C1E4T9"/>
<keyword evidence="3" id="KW-1133">Transmembrane helix</keyword>
<feature type="region of interest" description="Disordered" evidence="2">
    <location>
        <begin position="70"/>
        <end position="111"/>
    </location>
</feature>
<keyword evidence="3" id="KW-0472">Membrane</keyword>
<feature type="region of interest" description="Disordered" evidence="2">
    <location>
        <begin position="1"/>
        <end position="54"/>
    </location>
</feature>
<dbReference type="GeneID" id="8243204"/>
<dbReference type="Proteomes" id="UP000002009">
    <property type="component" value="Chromosome 4"/>
</dbReference>
<feature type="transmembrane region" description="Helical" evidence="3">
    <location>
        <begin position="385"/>
        <end position="406"/>
    </location>
</feature>